<dbReference type="InterPro" id="IPR029479">
    <property type="entry name" value="Nitroreductase"/>
</dbReference>
<dbReference type="AlphaFoldDB" id="A0AAD2JFU0"/>
<dbReference type="InterPro" id="IPR052544">
    <property type="entry name" value="Bacteriocin_Proc_Enz"/>
</dbReference>
<dbReference type="PANTHER" id="PTHR43745">
    <property type="entry name" value="NITROREDUCTASE MJ1384-RELATED"/>
    <property type="match status" value="1"/>
</dbReference>
<sequence length="430" mass="47378">MTLRLSLISGIKLVKRETRTSPGSREIWLEWFGQTWKLGDSSDAALQFLRLIASSEVTEAESKAMGMFGLLTSLNEASLLIRRIWDGRLVRAESIPVDFCQGTEPDSSRVPRYRIADDVVVCPWQSGFLLERVSGGRRIHIGDASLASEVLRGVHGVPAGILGEVVTELISSGIYVDAQLSRSRDHHNWAVHERWFHLRSRRHRAAIIGDNFGAVISEARASTYLEGTGRHHPLPRSRREAEDQISLGEALDRRLSRRGYNETNPVSSQALSNLLSGVVGREPFNRSYPSGGAIYELDLVLAVRNAEGVPAGLYIYRKESHTLEVLNGAEPAARMCDDARVAMAGSAAPQVLVIMVARFNDLFRKYREIGYSLILKHVGIVMESWSLLSVAEDTSCCLLGTGTPRLLQDYTGWDPDVAASVGEIAVGSRS</sequence>
<dbReference type="Gene3D" id="3.40.109.10">
    <property type="entry name" value="NADH Oxidase"/>
    <property type="match status" value="1"/>
</dbReference>
<protein>
    <submittedName>
        <fullName evidence="2">SagB/ThcOx family dehydrogenase</fullName>
    </submittedName>
</protein>
<dbReference type="InterPro" id="IPR020051">
    <property type="entry name" value="SagB-type_dehydrogenase"/>
</dbReference>
<evidence type="ECO:0000313" key="2">
    <source>
        <dbReference type="EMBL" id="AZZ54559.1"/>
    </source>
</evidence>
<organism evidence="2 3">
    <name type="scientific">Rathayibacter iranicus</name>
    <dbReference type="NCBI Taxonomy" id="59737"/>
    <lineage>
        <taxon>Bacteria</taxon>
        <taxon>Bacillati</taxon>
        <taxon>Actinomycetota</taxon>
        <taxon>Actinomycetes</taxon>
        <taxon>Micrococcales</taxon>
        <taxon>Microbacteriaceae</taxon>
        <taxon>Rathayibacter</taxon>
    </lineage>
</organism>
<dbReference type="EMBL" id="CP028130">
    <property type="protein sequence ID" value="AZZ54559.1"/>
    <property type="molecule type" value="Genomic_DNA"/>
</dbReference>
<dbReference type="Proteomes" id="UP000283946">
    <property type="component" value="Chromosome"/>
</dbReference>
<dbReference type="Pfam" id="PF00881">
    <property type="entry name" value="Nitroreductase"/>
    <property type="match status" value="1"/>
</dbReference>
<dbReference type="CDD" id="cd02142">
    <property type="entry name" value="McbC_SagB-like_oxidoreductase"/>
    <property type="match status" value="1"/>
</dbReference>
<proteinExistence type="predicted"/>
<name>A0AAD2JFU0_9MICO</name>
<dbReference type="KEGG" id="ria:C7V51_00635"/>
<evidence type="ECO:0000259" key="1">
    <source>
        <dbReference type="Pfam" id="PF00881"/>
    </source>
</evidence>
<gene>
    <name evidence="2" type="ORF">C7V51_00635</name>
</gene>
<dbReference type="GO" id="GO:0016491">
    <property type="term" value="F:oxidoreductase activity"/>
    <property type="evidence" value="ECO:0007669"/>
    <property type="project" value="InterPro"/>
</dbReference>
<dbReference type="NCBIfam" id="TIGR03605">
    <property type="entry name" value="antibiot_sagB"/>
    <property type="match status" value="1"/>
</dbReference>
<reference evidence="2 3" key="1">
    <citation type="submission" date="2018-03" db="EMBL/GenBank/DDBJ databases">
        <title>Bacteriophage NCPPB3778 and a type I-E CRISPR drive the evolution of the US Biological Select Agent, Rathayibacter toxicus.</title>
        <authorList>
            <person name="Davis E.W.II."/>
            <person name="Tabima J.F."/>
            <person name="Weisberg A.J."/>
            <person name="Dantas Lopes L."/>
            <person name="Wiseman M.S."/>
            <person name="Wiseman M.S."/>
            <person name="Pupko T."/>
            <person name="Belcher M.S."/>
            <person name="Sechler A.J."/>
            <person name="Tancos M.A."/>
            <person name="Schroeder B.K."/>
            <person name="Murray T.D."/>
            <person name="Luster D.G."/>
            <person name="Schneider W.L."/>
            <person name="Rogers E."/>
            <person name="Andreote F.D."/>
            <person name="Grunwald N.J."/>
            <person name="Putnam M.L."/>
            <person name="Chang J.H."/>
        </authorList>
    </citation>
    <scope>NUCLEOTIDE SEQUENCE [LARGE SCALE GENOMIC DNA]</scope>
    <source>
        <strain evidence="2 3">NCCPB 2253</strain>
    </source>
</reference>
<dbReference type="InterPro" id="IPR000415">
    <property type="entry name" value="Nitroreductase-like"/>
</dbReference>
<dbReference type="RefSeq" id="WP_104263766.1">
    <property type="nucleotide sequence ID" value="NZ_PSXS01000004.1"/>
</dbReference>
<evidence type="ECO:0000313" key="3">
    <source>
        <dbReference type="Proteomes" id="UP000283946"/>
    </source>
</evidence>
<accession>A0AAD2JFU0</accession>
<feature type="domain" description="Nitroreductase" evidence="1">
    <location>
        <begin position="253"/>
        <end position="427"/>
    </location>
</feature>
<dbReference type="PANTHER" id="PTHR43745:SF2">
    <property type="entry name" value="NITROREDUCTASE MJ1384-RELATED"/>
    <property type="match status" value="1"/>
</dbReference>